<gene>
    <name evidence="2" type="ORF">CLAFUR5_03297</name>
</gene>
<dbReference type="OrthoDB" id="3057168at2759"/>
<keyword evidence="3" id="KW-1185">Reference proteome</keyword>
<dbReference type="InterPro" id="IPR018712">
    <property type="entry name" value="Tle1-like_cat"/>
</dbReference>
<accession>A0A9Q8P4R5</accession>
<evidence type="ECO:0000313" key="3">
    <source>
        <dbReference type="Proteomes" id="UP000756132"/>
    </source>
</evidence>
<evidence type="ECO:0000259" key="1">
    <source>
        <dbReference type="Pfam" id="PF09994"/>
    </source>
</evidence>
<dbReference type="SUPFAM" id="SSF53474">
    <property type="entry name" value="alpha/beta-Hydrolases"/>
    <property type="match status" value="1"/>
</dbReference>
<feature type="domain" description="T6SS Phospholipase effector Tle1-like catalytic" evidence="1">
    <location>
        <begin position="111"/>
        <end position="422"/>
    </location>
</feature>
<dbReference type="Proteomes" id="UP000756132">
    <property type="component" value="Chromosome 2"/>
</dbReference>
<name>A0A9Q8P4R5_PASFU</name>
<dbReference type="PANTHER" id="PTHR33840:SF1">
    <property type="entry name" value="TLE1 PHOSPHOLIPASE DOMAIN-CONTAINING PROTEIN"/>
    <property type="match status" value="1"/>
</dbReference>
<reference evidence="2" key="2">
    <citation type="journal article" date="2022" name="Microb. Genom.">
        <title>A chromosome-scale genome assembly of the tomato pathogen Cladosporium fulvum reveals a compartmentalized genome architecture and the presence of a dispensable chromosome.</title>
        <authorList>
            <person name="Zaccaron A.Z."/>
            <person name="Chen L.H."/>
            <person name="Samaras A."/>
            <person name="Stergiopoulos I."/>
        </authorList>
    </citation>
    <scope>NUCLEOTIDE SEQUENCE</scope>
    <source>
        <strain evidence="2">Race5_Kim</strain>
    </source>
</reference>
<dbReference type="EMBL" id="CP090164">
    <property type="protein sequence ID" value="UJO13365.1"/>
    <property type="molecule type" value="Genomic_DNA"/>
</dbReference>
<evidence type="ECO:0000313" key="2">
    <source>
        <dbReference type="EMBL" id="UJO13365.1"/>
    </source>
</evidence>
<proteinExistence type="predicted"/>
<dbReference type="GeneID" id="71983175"/>
<dbReference type="InterPro" id="IPR029058">
    <property type="entry name" value="AB_hydrolase_fold"/>
</dbReference>
<protein>
    <recommendedName>
        <fullName evidence="1">T6SS Phospholipase effector Tle1-like catalytic domain-containing protein</fullName>
    </recommendedName>
</protein>
<dbReference type="KEGG" id="ffu:CLAFUR5_03297"/>
<reference evidence="2" key="1">
    <citation type="submission" date="2021-12" db="EMBL/GenBank/DDBJ databases">
        <authorList>
            <person name="Zaccaron A."/>
            <person name="Stergiopoulos I."/>
        </authorList>
    </citation>
    <scope>NUCLEOTIDE SEQUENCE</scope>
    <source>
        <strain evidence="2">Race5_Kim</strain>
    </source>
</reference>
<dbReference type="RefSeq" id="XP_047757731.1">
    <property type="nucleotide sequence ID" value="XM_047902445.1"/>
</dbReference>
<dbReference type="PANTHER" id="PTHR33840">
    <property type="match status" value="1"/>
</dbReference>
<sequence>MQCSTAAEREPPSSLQPCVYSEGEDRLFEHKGLSASEGRISHTRRRVLLAVHVGIAWRLPSITSHVESFHRRVESTSTFARQPYSSKVPIMEGRHHSVADEQSRHQIRLPKKLIVCCDGTWMDRDNGYKSGKIQSPSNVTRIARAMLAEDDAKRPQIVYYQAGIGTGLGMYEQLLGGGTGLGLSENVRESYAFLASNYSPKDDFSPPDSIFLLGFSRGAYTARSLGGLIAAVGILTRKAMPYFYDLFRDWENAGSEGYEPQFFKAYAEGSNDKTVLDNMPVLKPPHKADENRIDTYMESYFRHLLAFGLTQEANIKAIGVWDTVGALGIPVNPLFQRIAHMPAFIKEMKWYDTRLSNRTENAFHALALDEHRFPFSPAVWELDKGSTTNLKQVWFPGAHSNCGGSYEDYGMANITLAWMMDQLSGNSRDPSKTFHPVDWIQFDDDFIELCFTQNTRYYNKLGPQGEEYKGWAMGKVYNSNTFPQSLTGATTRMPGRYPQTDWETGRYSETKMLENTREYIHSSTRARMDLAGREVEPQEWYQKLARYIWRTITWQPYVLTYRPQRKKLLAGYLTRGGPLEGWKLVDGHASHAEANMEIDMSPGGIKQVHWEYTGTDKTCNPDGIMKEDIFAEGGYEEKLLLHDQEGLADQILYSNNRWTWFKRVKRENKIAKTF</sequence>
<dbReference type="AlphaFoldDB" id="A0A9Q8P4R5"/>
<dbReference type="Pfam" id="PF09994">
    <property type="entry name" value="T6SS_Tle1-like_cat"/>
    <property type="match status" value="1"/>
</dbReference>
<organism evidence="2 3">
    <name type="scientific">Passalora fulva</name>
    <name type="common">Tomato leaf mold</name>
    <name type="synonym">Cladosporium fulvum</name>
    <dbReference type="NCBI Taxonomy" id="5499"/>
    <lineage>
        <taxon>Eukaryota</taxon>
        <taxon>Fungi</taxon>
        <taxon>Dikarya</taxon>
        <taxon>Ascomycota</taxon>
        <taxon>Pezizomycotina</taxon>
        <taxon>Dothideomycetes</taxon>
        <taxon>Dothideomycetidae</taxon>
        <taxon>Mycosphaerellales</taxon>
        <taxon>Mycosphaerellaceae</taxon>
        <taxon>Fulvia</taxon>
    </lineage>
</organism>